<keyword evidence="3" id="KW-1185">Reference proteome</keyword>
<protein>
    <recommendedName>
        <fullName evidence="4">Ubiquitin-like protease family profile domain-containing protein</fullName>
    </recommendedName>
</protein>
<name>A0A3L6PR32_PANMI</name>
<organism evidence="2 3">
    <name type="scientific">Panicum miliaceum</name>
    <name type="common">Proso millet</name>
    <name type="synonym">Broomcorn millet</name>
    <dbReference type="NCBI Taxonomy" id="4540"/>
    <lineage>
        <taxon>Eukaryota</taxon>
        <taxon>Viridiplantae</taxon>
        <taxon>Streptophyta</taxon>
        <taxon>Embryophyta</taxon>
        <taxon>Tracheophyta</taxon>
        <taxon>Spermatophyta</taxon>
        <taxon>Magnoliopsida</taxon>
        <taxon>Liliopsida</taxon>
        <taxon>Poales</taxon>
        <taxon>Poaceae</taxon>
        <taxon>PACMAD clade</taxon>
        <taxon>Panicoideae</taxon>
        <taxon>Panicodae</taxon>
        <taxon>Paniceae</taxon>
        <taxon>Panicinae</taxon>
        <taxon>Panicum</taxon>
        <taxon>Panicum sect. Panicum</taxon>
    </lineage>
</organism>
<dbReference type="OrthoDB" id="653429at2759"/>
<gene>
    <name evidence="2" type="ORF">C2845_PM14G07150</name>
</gene>
<evidence type="ECO:0000256" key="1">
    <source>
        <dbReference type="SAM" id="MobiDB-lite"/>
    </source>
</evidence>
<evidence type="ECO:0008006" key="4">
    <source>
        <dbReference type="Google" id="ProtNLM"/>
    </source>
</evidence>
<accession>A0A3L6PR32</accession>
<reference evidence="3" key="1">
    <citation type="journal article" date="2019" name="Nat. Commun.">
        <title>The genome of broomcorn millet.</title>
        <authorList>
            <person name="Zou C."/>
            <person name="Miki D."/>
            <person name="Li D."/>
            <person name="Tang Q."/>
            <person name="Xiao L."/>
            <person name="Rajput S."/>
            <person name="Deng P."/>
            <person name="Jia W."/>
            <person name="Huang R."/>
            <person name="Zhang M."/>
            <person name="Sun Y."/>
            <person name="Hu J."/>
            <person name="Fu X."/>
            <person name="Schnable P.S."/>
            <person name="Li F."/>
            <person name="Zhang H."/>
            <person name="Feng B."/>
            <person name="Zhu X."/>
            <person name="Liu R."/>
            <person name="Schnable J.C."/>
            <person name="Zhu J.-K."/>
            <person name="Zhang H."/>
        </authorList>
    </citation>
    <scope>NUCLEOTIDE SEQUENCE [LARGE SCALE GENOMIC DNA]</scope>
</reference>
<dbReference type="Gene3D" id="3.40.395.10">
    <property type="entry name" value="Adenoviral Proteinase, Chain A"/>
    <property type="match status" value="1"/>
</dbReference>
<feature type="compositionally biased region" description="Polar residues" evidence="1">
    <location>
        <begin position="336"/>
        <end position="347"/>
    </location>
</feature>
<dbReference type="Proteomes" id="UP000275267">
    <property type="component" value="Unassembled WGS sequence"/>
</dbReference>
<proteinExistence type="predicted"/>
<sequence length="512" mass="58334">MVIELGKNRGIHVTPFTVKQVLSITDSGEDLPLQTNSHASKAFSNFKIMVGLEESQDLHVSHLQKILKDDTELDSDLIEDEMAIRFFFIIACNKLLFHSTDNNIGCKDVYLMRDLSRLSDMNWCKAVVDDLRYAAHAYHIDKTKKGTPSLPGCAILLIIFYLDNLQCKHKIEHMNTPRAQYFDQNFVQKITSADRTKDQQGKATFGLLPLKSSINTCYYTTHHPFSDVPANNEPLAASHVPSILAELGGFVDQIGSRTRQSQARAAMAKFHAKSKKASSYMNMGQLMLQNAHQDVIQNLRAILQDEVRGNIGQDHHHQPIASDTGGHPNQDRPMQLEQNGAQEPTLSSPTALHHIHDETFPRTDNVDYDKDMEDEPSLVCSQLVTEEHYSIYCINFIHDLIDVLDSSPEDHTDYHQILGDQTIRRLNLLFQLTTDYTIKQFTRFKCPNIDSRDNDCGFFAIKFMELWNGESFHIPILTENKYRSQHLFYGIYHPINEVKKLPAGLEAHRPCL</sequence>
<dbReference type="InterPro" id="IPR038765">
    <property type="entry name" value="Papain-like_cys_pep_sf"/>
</dbReference>
<evidence type="ECO:0000313" key="3">
    <source>
        <dbReference type="Proteomes" id="UP000275267"/>
    </source>
</evidence>
<dbReference type="PANTHER" id="PTHR34835:SF71">
    <property type="entry name" value="UBIQUITIN-LIKE PROTEASE FAMILY PROFILE DOMAIN-CONTAINING PROTEIN"/>
    <property type="match status" value="1"/>
</dbReference>
<dbReference type="AlphaFoldDB" id="A0A3L6PR32"/>
<comment type="caution">
    <text evidence="2">The sequence shown here is derived from an EMBL/GenBank/DDBJ whole genome shotgun (WGS) entry which is preliminary data.</text>
</comment>
<dbReference type="SUPFAM" id="SSF54001">
    <property type="entry name" value="Cysteine proteinases"/>
    <property type="match status" value="1"/>
</dbReference>
<feature type="region of interest" description="Disordered" evidence="1">
    <location>
        <begin position="312"/>
        <end position="347"/>
    </location>
</feature>
<evidence type="ECO:0000313" key="2">
    <source>
        <dbReference type="EMBL" id="RLM62304.1"/>
    </source>
</evidence>
<dbReference type="PANTHER" id="PTHR34835">
    <property type="entry name" value="OS07G0283600 PROTEIN-RELATED"/>
    <property type="match status" value="1"/>
</dbReference>
<dbReference type="EMBL" id="PQIB02000016">
    <property type="protein sequence ID" value="RLM62304.1"/>
    <property type="molecule type" value="Genomic_DNA"/>
</dbReference>